<protein>
    <submittedName>
        <fullName evidence="1">Uncharacterized protein</fullName>
    </submittedName>
</protein>
<dbReference type="Proteomes" id="UP000325434">
    <property type="component" value="Unassembled WGS sequence"/>
</dbReference>
<proteinExistence type="predicted"/>
<evidence type="ECO:0000313" key="1">
    <source>
        <dbReference type="EMBL" id="KAB8240754.1"/>
    </source>
</evidence>
<accession>A0A5N6GH97</accession>
<organism evidence="1">
    <name type="scientific">Aspergillus flavus</name>
    <dbReference type="NCBI Taxonomy" id="5059"/>
    <lineage>
        <taxon>Eukaryota</taxon>
        <taxon>Fungi</taxon>
        <taxon>Dikarya</taxon>
        <taxon>Ascomycota</taxon>
        <taxon>Pezizomycotina</taxon>
        <taxon>Eurotiomycetes</taxon>
        <taxon>Eurotiomycetidae</taxon>
        <taxon>Eurotiales</taxon>
        <taxon>Aspergillaceae</taxon>
        <taxon>Aspergillus</taxon>
        <taxon>Aspergillus subgen. Circumdati</taxon>
    </lineage>
</organism>
<sequence>MYPVRRNAIRLILRIFKEILMWYKSEIQGNSVSVESIPSKINQTERAAEILPGFSRVHIPLVVSTPVGRSIHVQSITIHFESYPASKAKNFRLSTGRQLSEQSWNDKSLRLVSKVPEVLGPMSPGLSVSFDINAESSCEPIVILGITVTGVDENLIPGFPRHPMYFA</sequence>
<gene>
    <name evidence="1" type="ORF">BDV35DRAFT_104417</name>
</gene>
<reference evidence="1" key="1">
    <citation type="submission" date="2019-04" db="EMBL/GenBank/DDBJ databases">
        <title>Friends and foes A comparative genomics study of 23 Aspergillus species from section Flavi.</title>
        <authorList>
            <consortium name="DOE Joint Genome Institute"/>
            <person name="Kjaerbolling I."/>
            <person name="Vesth T."/>
            <person name="Frisvad J.C."/>
            <person name="Nybo J.L."/>
            <person name="Theobald S."/>
            <person name="Kildgaard S."/>
            <person name="Isbrandt T."/>
            <person name="Kuo A."/>
            <person name="Sato A."/>
            <person name="Lyhne E.K."/>
            <person name="Kogle M.E."/>
            <person name="Wiebenga A."/>
            <person name="Kun R.S."/>
            <person name="Lubbers R.J."/>
            <person name="Makela M.R."/>
            <person name="Barry K."/>
            <person name="Chovatia M."/>
            <person name="Clum A."/>
            <person name="Daum C."/>
            <person name="Haridas S."/>
            <person name="He G."/>
            <person name="LaButti K."/>
            <person name="Lipzen A."/>
            <person name="Mondo S."/>
            <person name="Riley R."/>
            <person name="Salamov A."/>
            <person name="Simmons B.A."/>
            <person name="Magnuson J.K."/>
            <person name="Henrissat B."/>
            <person name="Mortensen U.H."/>
            <person name="Larsen T.O."/>
            <person name="Devries R.P."/>
            <person name="Grigoriev I.V."/>
            <person name="Machida M."/>
            <person name="Baker S.E."/>
            <person name="Andersen M.R."/>
        </authorList>
    </citation>
    <scope>NUCLEOTIDE SEQUENCE [LARGE SCALE GENOMIC DNA]</scope>
    <source>
        <strain evidence="1">CBS 121.62</strain>
    </source>
</reference>
<dbReference type="AlphaFoldDB" id="A0A5N6GH97"/>
<name>A0A5N6GH97_ASPFL</name>
<dbReference type="EMBL" id="ML734719">
    <property type="protein sequence ID" value="KAB8240754.1"/>
    <property type="molecule type" value="Genomic_DNA"/>
</dbReference>